<sequence length="255" mass="30098">SVDLTSSMVAIYLKTSCLLSHKEIQYVQKNIELLLILDAYDEMDVEHNGKNVYQEAALFQWRAKLIITCRTEALAHYTLVEQEQMFMPYQNNEVPLKFGLEKRHVQRFDPHEDIPLYIKQWVAHSNQQVDNPIDYLAVISRAPSLMQMATNPFILWIIVESLPALLEAYKDDSELDRLHLTRLKLFDIFTQRWFERQRKKLIDNKQIDETWSETIVDDYRLYCQQLASMMWQKKKTSLLYSAVSPYEEGRANSGL</sequence>
<evidence type="ECO:0008006" key="2">
    <source>
        <dbReference type="Google" id="ProtNLM"/>
    </source>
</evidence>
<feature type="non-terminal residue" evidence="1">
    <location>
        <position position="255"/>
    </location>
</feature>
<name>X0X7Q8_9ZZZZ</name>
<gene>
    <name evidence="1" type="ORF">S01H1_60489</name>
</gene>
<comment type="caution">
    <text evidence="1">The sequence shown here is derived from an EMBL/GenBank/DDBJ whole genome shotgun (WGS) entry which is preliminary data.</text>
</comment>
<protein>
    <recommendedName>
        <fullName evidence="2">NACHT domain-containing protein</fullName>
    </recommendedName>
</protein>
<organism evidence="1">
    <name type="scientific">marine sediment metagenome</name>
    <dbReference type="NCBI Taxonomy" id="412755"/>
    <lineage>
        <taxon>unclassified sequences</taxon>
        <taxon>metagenomes</taxon>
        <taxon>ecological metagenomes</taxon>
    </lineage>
</organism>
<reference evidence="1" key="1">
    <citation type="journal article" date="2014" name="Front. Microbiol.">
        <title>High frequency of phylogenetically diverse reductive dehalogenase-homologous genes in deep subseafloor sedimentary metagenomes.</title>
        <authorList>
            <person name="Kawai M."/>
            <person name="Futagami T."/>
            <person name="Toyoda A."/>
            <person name="Takaki Y."/>
            <person name="Nishi S."/>
            <person name="Hori S."/>
            <person name="Arai W."/>
            <person name="Tsubouchi T."/>
            <person name="Morono Y."/>
            <person name="Uchiyama I."/>
            <person name="Ito T."/>
            <person name="Fujiyama A."/>
            <person name="Inagaki F."/>
            <person name="Takami H."/>
        </authorList>
    </citation>
    <scope>NUCLEOTIDE SEQUENCE</scope>
    <source>
        <strain evidence="1">Expedition CK06-06</strain>
    </source>
</reference>
<dbReference type="AlphaFoldDB" id="X0X7Q8"/>
<accession>X0X7Q8</accession>
<feature type="non-terminal residue" evidence="1">
    <location>
        <position position="1"/>
    </location>
</feature>
<dbReference type="EMBL" id="BARS01039616">
    <property type="protein sequence ID" value="GAG20986.1"/>
    <property type="molecule type" value="Genomic_DNA"/>
</dbReference>
<proteinExistence type="predicted"/>
<evidence type="ECO:0000313" key="1">
    <source>
        <dbReference type="EMBL" id="GAG20986.1"/>
    </source>
</evidence>